<evidence type="ECO:0000313" key="1">
    <source>
        <dbReference type="EMBL" id="KYD12491.1"/>
    </source>
</evidence>
<accession>A0A150LJD3</accession>
<protein>
    <submittedName>
        <fullName evidence="1">Uncharacterized protein</fullName>
    </submittedName>
</protein>
<comment type="caution">
    <text evidence="1">The sequence shown here is derived from an EMBL/GenBank/DDBJ whole genome shotgun (WGS) entry which is preliminary data.</text>
</comment>
<reference evidence="1 2" key="1">
    <citation type="submission" date="2016-01" db="EMBL/GenBank/DDBJ databases">
        <title>Draft Genome Sequences of Seven Thermophilic Sporeformers Isolated from Foods.</title>
        <authorList>
            <person name="Berendsen E.M."/>
            <person name="Wells-Bennik M.H."/>
            <person name="Krawcyk A.O."/>
            <person name="De Jong A."/>
            <person name="Holsappel S."/>
            <person name="Eijlander R.T."/>
            <person name="Kuipers O.P."/>
        </authorList>
    </citation>
    <scope>NUCLEOTIDE SEQUENCE [LARGE SCALE GENOMIC DNA]</scope>
    <source>
        <strain evidence="1 2">B4135</strain>
    </source>
</reference>
<proteinExistence type="predicted"/>
<dbReference type="STRING" id="301148.B4135_3055"/>
<dbReference type="EMBL" id="LQYT01000092">
    <property type="protein sequence ID" value="KYD12491.1"/>
    <property type="molecule type" value="Genomic_DNA"/>
</dbReference>
<gene>
    <name evidence="1" type="ORF">B4135_3055</name>
</gene>
<name>A0A150LJD3_9BACI</name>
<evidence type="ECO:0000313" key="2">
    <source>
        <dbReference type="Proteomes" id="UP000075683"/>
    </source>
</evidence>
<organism evidence="1 2">
    <name type="scientific">Caldibacillus debilis</name>
    <dbReference type="NCBI Taxonomy" id="301148"/>
    <lineage>
        <taxon>Bacteria</taxon>
        <taxon>Bacillati</taxon>
        <taxon>Bacillota</taxon>
        <taxon>Bacilli</taxon>
        <taxon>Bacillales</taxon>
        <taxon>Bacillaceae</taxon>
        <taxon>Caldibacillus</taxon>
    </lineage>
</organism>
<sequence length="44" mass="5101">MFIPPRQFRFLFYSHRGLRISGRIVSNDGFLYSRLGMAGNPVIL</sequence>
<dbReference type="Proteomes" id="UP000075683">
    <property type="component" value="Unassembled WGS sequence"/>
</dbReference>
<dbReference type="AlphaFoldDB" id="A0A150LJD3"/>